<keyword evidence="1" id="KW-0732">Signal</keyword>
<protein>
    <submittedName>
        <fullName evidence="2">Uncharacterized protein</fullName>
    </submittedName>
</protein>
<dbReference type="OrthoDB" id="5398628at2"/>
<feature type="chain" id="PRO_5002829807" evidence="1">
    <location>
        <begin position="23"/>
        <end position="91"/>
    </location>
</feature>
<dbReference type="Proteomes" id="UP000008825">
    <property type="component" value="Chromosome"/>
</dbReference>
<evidence type="ECO:0000313" key="2">
    <source>
        <dbReference type="EMBL" id="ACH37585.1"/>
    </source>
</evidence>
<keyword evidence="3" id="KW-1185">Reference proteome</keyword>
<name>B5ECF7_CITBB</name>
<dbReference type="RefSeq" id="WP_012528991.1">
    <property type="nucleotide sequence ID" value="NC_011146.1"/>
</dbReference>
<dbReference type="eggNOG" id="ENOG502ZD79">
    <property type="taxonomic scope" value="Bacteria"/>
</dbReference>
<proteinExistence type="predicted"/>
<dbReference type="AlphaFoldDB" id="B5ECF7"/>
<reference evidence="2 3" key="2">
    <citation type="journal article" date="2010" name="BMC Genomics">
        <title>The genome of Geobacter bemidjiensis, exemplar for the subsurface clade of Geobacter species that predominate in Fe(III)-reducing subsurface environments.</title>
        <authorList>
            <person name="Aklujkar M."/>
            <person name="Young N.D."/>
            <person name="Holmes D."/>
            <person name="Chavan M."/>
            <person name="Risso C."/>
            <person name="Kiss H.E."/>
            <person name="Han C.S."/>
            <person name="Land M.L."/>
            <person name="Lovley D.R."/>
        </authorList>
    </citation>
    <scope>NUCLEOTIDE SEQUENCE [LARGE SCALE GENOMIC DNA]</scope>
    <source>
        <strain evidence="3">ATCC BAA-1014 / DSM 16622 / JCM 12645 / Bem</strain>
    </source>
</reference>
<sequence length="91" mass="10464">MRKMAMILAATLCTLSSVPAFAQTTSTQKDECLLASKNCMNQVDDIRKRIYKLDKEIRKGTRVYTPQELKRLQDKLNETSEILRTLEKPDS</sequence>
<feature type="signal peptide" evidence="1">
    <location>
        <begin position="1"/>
        <end position="22"/>
    </location>
</feature>
<accession>B5ECF7</accession>
<dbReference type="EMBL" id="CP001124">
    <property type="protein sequence ID" value="ACH37585.1"/>
    <property type="molecule type" value="Genomic_DNA"/>
</dbReference>
<dbReference type="KEGG" id="gbm:Gbem_0556"/>
<evidence type="ECO:0000313" key="3">
    <source>
        <dbReference type="Proteomes" id="UP000008825"/>
    </source>
</evidence>
<evidence type="ECO:0000256" key="1">
    <source>
        <dbReference type="SAM" id="SignalP"/>
    </source>
</evidence>
<dbReference type="HOGENOM" id="CLU_174771_2_0_7"/>
<organism evidence="2 3">
    <name type="scientific">Citrifermentans bemidjiense (strain ATCC BAA-1014 / DSM 16622 / JCM 12645 / Bem)</name>
    <name type="common">Geobacter bemidjiensis</name>
    <dbReference type="NCBI Taxonomy" id="404380"/>
    <lineage>
        <taxon>Bacteria</taxon>
        <taxon>Pseudomonadati</taxon>
        <taxon>Thermodesulfobacteriota</taxon>
        <taxon>Desulfuromonadia</taxon>
        <taxon>Geobacterales</taxon>
        <taxon>Geobacteraceae</taxon>
        <taxon>Citrifermentans</taxon>
    </lineage>
</organism>
<gene>
    <name evidence="2" type="ordered locus">Gbem_0556</name>
</gene>
<dbReference type="STRING" id="404380.Gbem_0556"/>
<reference evidence="2 3" key="1">
    <citation type="submission" date="2008-07" db="EMBL/GenBank/DDBJ databases">
        <title>Complete sequence of Geobacter bemidjiensis BEM.</title>
        <authorList>
            <consortium name="US DOE Joint Genome Institute"/>
            <person name="Lucas S."/>
            <person name="Copeland A."/>
            <person name="Lapidus A."/>
            <person name="Glavina del Rio T."/>
            <person name="Dalin E."/>
            <person name="Tice H."/>
            <person name="Bruce D."/>
            <person name="Goodwin L."/>
            <person name="Pitluck S."/>
            <person name="Kiss H."/>
            <person name="Brettin T."/>
            <person name="Detter J.C."/>
            <person name="Han C."/>
            <person name="Kuske C.R."/>
            <person name="Schmutz J."/>
            <person name="Larimer F."/>
            <person name="Land M."/>
            <person name="Hauser L."/>
            <person name="Kyrpides N."/>
            <person name="Lykidis A."/>
            <person name="Lovley D."/>
            <person name="Richardson P."/>
        </authorList>
    </citation>
    <scope>NUCLEOTIDE SEQUENCE [LARGE SCALE GENOMIC DNA]</scope>
    <source>
        <strain evidence="3">ATCC BAA-1014 / DSM 16622 / JCM 12645 / Bem</strain>
    </source>
</reference>